<comment type="caution">
    <text evidence="1">The sequence shown here is derived from an EMBL/GenBank/DDBJ whole genome shotgun (WGS) entry which is preliminary data.</text>
</comment>
<dbReference type="EMBL" id="JAGFNK010000005">
    <property type="protein sequence ID" value="KAI9512917.1"/>
    <property type="molecule type" value="Genomic_DNA"/>
</dbReference>
<proteinExistence type="predicted"/>
<dbReference type="Proteomes" id="UP001207468">
    <property type="component" value="Unassembled WGS sequence"/>
</dbReference>
<protein>
    <submittedName>
        <fullName evidence="1">Uncharacterized protein</fullName>
    </submittedName>
</protein>
<sequence>MLRAGRATTSYLRRAILGAQVVAIVSKIWKIWDGFHKELYLYGHPLHLQPLQGRCVPNIIGVFSTTEGLANIAMEPPHPHAWRVADRSLSVAEKSAIVEAYTQIHARGVLHGDVALRHMLIGRDGKPTIINFRHASCLQPAMQIGLSGCDAHEFQLEMRQVKFLLDYQGARESEYRLARENHPASRSRMNTREQDTFITRPIPELTLRQWDSSTNEDLSPPPLPFYIPGAPDISIRPVFWIPGDEPPSADDPLNPDSETNHLSARISPEIFPVHDRLSQKDDDEFQSPPCASPSHSRLKGKQPERYDHSDIAGPPLAQKHKRFHLELTTTETEQLFSDIRHHIFDQRGHHVAGTSLTSCNHFELTASMTNLEPGTPVAPQITVFSLDPSPDGAAPLDEFPTSPSQLSHDIEGSLLFSWPPILHTSSHLPPPDHAWYSPRLSPAKPEESIARHELTPQLDYSSDSPSDASVSETDTPYGWADSKSSSPEGALLTLQDEVPPFPIIDYSEISFLCGPSSDINIKFTESSLETLQPALRSRESISSPHKRKRLFLNEEDGCGERRKRRSIEQ</sequence>
<name>A0ACC0UN45_9AGAM</name>
<accession>A0ACC0UN45</accession>
<evidence type="ECO:0000313" key="1">
    <source>
        <dbReference type="EMBL" id="KAI9512917.1"/>
    </source>
</evidence>
<keyword evidence="2" id="KW-1185">Reference proteome</keyword>
<organism evidence="1 2">
    <name type="scientific">Russula earlei</name>
    <dbReference type="NCBI Taxonomy" id="71964"/>
    <lineage>
        <taxon>Eukaryota</taxon>
        <taxon>Fungi</taxon>
        <taxon>Dikarya</taxon>
        <taxon>Basidiomycota</taxon>
        <taxon>Agaricomycotina</taxon>
        <taxon>Agaricomycetes</taxon>
        <taxon>Russulales</taxon>
        <taxon>Russulaceae</taxon>
        <taxon>Russula</taxon>
    </lineage>
</organism>
<gene>
    <name evidence="1" type="ORF">F5148DRAFT_1160727</name>
</gene>
<reference evidence="1" key="1">
    <citation type="submission" date="2021-03" db="EMBL/GenBank/DDBJ databases">
        <title>Evolutionary priming and transition to the ectomycorrhizal habit in an iconic lineage of mushroom-forming fungi: is preadaptation a requirement?</title>
        <authorList>
            <consortium name="DOE Joint Genome Institute"/>
            <person name="Looney B.P."/>
            <person name="Miyauchi S."/>
            <person name="Morin E."/>
            <person name="Drula E."/>
            <person name="Courty P.E."/>
            <person name="Chicoki N."/>
            <person name="Fauchery L."/>
            <person name="Kohler A."/>
            <person name="Kuo A."/>
            <person name="LaButti K."/>
            <person name="Pangilinan J."/>
            <person name="Lipzen A."/>
            <person name="Riley R."/>
            <person name="Andreopoulos W."/>
            <person name="He G."/>
            <person name="Johnson J."/>
            <person name="Barry K.W."/>
            <person name="Grigoriev I.V."/>
            <person name="Nagy L."/>
            <person name="Hibbett D."/>
            <person name="Henrissat B."/>
            <person name="Matheny P.B."/>
            <person name="Labbe J."/>
            <person name="Martin A.F."/>
        </authorList>
    </citation>
    <scope>NUCLEOTIDE SEQUENCE</scope>
    <source>
        <strain evidence="1">BPL698</strain>
    </source>
</reference>
<evidence type="ECO:0000313" key="2">
    <source>
        <dbReference type="Proteomes" id="UP001207468"/>
    </source>
</evidence>